<keyword evidence="2 5" id="KW-0812">Transmembrane</keyword>
<feature type="transmembrane region" description="Helical" evidence="5">
    <location>
        <begin position="79"/>
        <end position="100"/>
    </location>
</feature>
<evidence type="ECO:0000313" key="8">
    <source>
        <dbReference type="Proteomes" id="UP000184330"/>
    </source>
</evidence>
<accession>A0A1L7XSU4</accession>
<dbReference type="InterPro" id="IPR006694">
    <property type="entry name" value="Fatty_acid_hydroxylase"/>
</dbReference>
<reference evidence="7 8" key="1">
    <citation type="submission" date="2016-03" db="EMBL/GenBank/DDBJ databases">
        <authorList>
            <person name="Ploux O."/>
        </authorList>
    </citation>
    <scope>NUCLEOTIDE SEQUENCE [LARGE SCALE GENOMIC DNA]</scope>
    <source>
        <strain evidence="7 8">UAMH 11012</strain>
    </source>
</reference>
<name>A0A1L7XSU4_9HELO</name>
<evidence type="ECO:0000256" key="3">
    <source>
        <dbReference type="ARBA" id="ARBA00022989"/>
    </source>
</evidence>
<evidence type="ECO:0000256" key="4">
    <source>
        <dbReference type="ARBA" id="ARBA00023136"/>
    </source>
</evidence>
<organism evidence="7 8">
    <name type="scientific">Phialocephala subalpina</name>
    <dbReference type="NCBI Taxonomy" id="576137"/>
    <lineage>
        <taxon>Eukaryota</taxon>
        <taxon>Fungi</taxon>
        <taxon>Dikarya</taxon>
        <taxon>Ascomycota</taxon>
        <taxon>Pezizomycotina</taxon>
        <taxon>Leotiomycetes</taxon>
        <taxon>Helotiales</taxon>
        <taxon>Mollisiaceae</taxon>
        <taxon>Phialocephala</taxon>
        <taxon>Phialocephala fortinii species complex</taxon>
    </lineage>
</organism>
<dbReference type="Pfam" id="PF04116">
    <property type="entry name" value="FA_hydroxylase"/>
    <property type="match status" value="1"/>
</dbReference>
<dbReference type="GO" id="GO:0016491">
    <property type="term" value="F:oxidoreductase activity"/>
    <property type="evidence" value="ECO:0007669"/>
    <property type="project" value="InterPro"/>
</dbReference>
<proteinExistence type="predicted"/>
<evidence type="ECO:0000256" key="5">
    <source>
        <dbReference type="SAM" id="Phobius"/>
    </source>
</evidence>
<comment type="subcellular location">
    <subcellularLocation>
        <location evidence="1">Membrane</location>
    </subcellularLocation>
</comment>
<dbReference type="AlphaFoldDB" id="A0A1L7XSU4"/>
<evidence type="ECO:0000313" key="7">
    <source>
        <dbReference type="EMBL" id="CZR68095.1"/>
    </source>
</evidence>
<keyword evidence="3 5" id="KW-1133">Transmembrane helix</keyword>
<dbReference type="GO" id="GO:0016020">
    <property type="term" value="C:membrane"/>
    <property type="evidence" value="ECO:0007669"/>
    <property type="project" value="UniProtKB-SubCell"/>
</dbReference>
<dbReference type="InterPro" id="IPR050307">
    <property type="entry name" value="Sterol_Desaturase_Related"/>
</dbReference>
<feature type="transmembrane region" description="Helical" evidence="5">
    <location>
        <begin position="120"/>
        <end position="138"/>
    </location>
</feature>
<dbReference type="OrthoDB" id="408954at2759"/>
<feature type="transmembrane region" description="Helical" evidence="5">
    <location>
        <begin position="30"/>
        <end position="58"/>
    </location>
</feature>
<dbReference type="GO" id="GO:0008610">
    <property type="term" value="P:lipid biosynthetic process"/>
    <property type="evidence" value="ECO:0007669"/>
    <property type="project" value="InterPro"/>
</dbReference>
<sequence>MIPPWTQYTDQLDQLWAEAYSKYPPSVIEFVFTISVQILAFWVPATIYLSIDLLFPVFSRRHKIQSERRQPSWRQIRHCVGYVGLNEVIGAVIQVLLRYIFGLNKSLFVITRDFPSLSTIVFDFIYGLLAREISFYYIHRAFHHPRIYGYIHKKHHKFTAPMAFSAQYAHLVEHIAANMIPIVVPLALRRANLFSFGIFVAFELWEAAADHSGYDFVKLPPAQIHDLHHEKFRVNYGTLGIMDWIHGTDVVGWDKPKKVPVE</sequence>
<evidence type="ECO:0000256" key="2">
    <source>
        <dbReference type="ARBA" id="ARBA00022692"/>
    </source>
</evidence>
<evidence type="ECO:0000259" key="6">
    <source>
        <dbReference type="Pfam" id="PF04116"/>
    </source>
</evidence>
<feature type="domain" description="Fatty acid hydroxylase" evidence="6">
    <location>
        <begin position="125"/>
        <end position="248"/>
    </location>
</feature>
<evidence type="ECO:0000256" key="1">
    <source>
        <dbReference type="ARBA" id="ARBA00004370"/>
    </source>
</evidence>
<dbReference type="PANTHER" id="PTHR11863">
    <property type="entry name" value="STEROL DESATURASE"/>
    <property type="match status" value="1"/>
</dbReference>
<dbReference type="Proteomes" id="UP000184330">
    <property type="component" value="Unassembled WGS sequence"/>
</dbReference>
<keyword evidence="8" id="KW-1185">Reference proteome</keyword>
<dbReference type="STRING" id="576137.A0A1L7XSU4"/>
<dbReference type="EMBL" id="FJOG01000051">
    <property type="protein sequence ID" value="CZR68095.1"/>
    <property type="molecule type" value="Genomic_DNA"/>
</dbReference>
<keyword evidence="4 5" id="KW-0472">Membrane</keyword>
<gene>
    <name evidence="7" type="ORF">PAC_17994</name>
</gene>
<dbReference type="GO" id="GO:0005506">
    <property type="term" value="F:iron ion binding"/>
    <property type="evidence" value="ECO:0007669"/>
    <property type="project" value="InterPro"/>
</dbReference>
<protein>
    <submittedName>
        <fullName evidence="7">Probable C-4 sterol methyl oxidase</fullName>
    </submittedName>
</protein>